<dbReference type="Gene3D" id="2.60.40.1730">
    <property type="entry name" value="tricorn interacting facor f3 domain"/>
    <property type="match status" value="1"/>
</dbReference>
<reference evidence="5" key="1">
    <citation type="submission" date="2020-05" db="EMBL/GenBank/DDBJ databases">
        <authorList>
            <person name="Chiriac C."/>
            <person name="Salcher M."/>
            <person name="Ghai R."/>
            <person name="Kavagutti S V."/>
        </authorList>
    </citation>
    <scope>NUCLEOTIDE SEQUENCE</scope>
</reference>
<name>A0A6J6BEN8_9ZZZZ</name>
<feature type="domain" description="Peptidase M1 alanyl aminopeptidase C-terminal" evidence="3">
    <location>
        <begin position="573"/>
        <end position="882"/>
    </location>
</feature>
<dbReference type="SUPFAM" id="SSF55486">
    <property type="entry name" value="Metalloproteases ('zincins'), catalytic domain"/>
    <property type="match status" value="1"/>
</dbReference>
<dbReference type="Gene3D" id="1.10.390.10">
    <property type="entry name" value="Neutral Protease Domain 2"/>
    <property type="match status" value="1"/>
</dbReference>
<dbReference type="PANTHER" id="PTHR46322">
    <property type="entry name" value="PUROMYCIN-SENSITIVE AMINOPEPTIDASE"/>
    <property type="match status" value="1"/>
</dbReference>
<feature type="compositionally biased region" description="Low complexity" evidence="1">
    <location>
        <begin position="459"/>
        <end position="489"/>
    </location>
</feature>
<evidence type="ECO:0000259" key="3">
    <source>
        <dbReference type="Pfam" id="PF17432"/>
    </source>
</evidence>
<dbReference type="InterPro" id="IPR042097">
    <property type="entry name" value="Aminopeptidase_N-like_N_sf"/>
</dbReference>
<evidence type="ECO:0000259" key="2">
    <source>
        <dbReference type="Pfam" id="PF01433"/>
    </source>
</evidence>
<proteinExistence type="predicted"/>
<dbReference type="Gene3D" id="1.25.50.10">
    <property type="entry name" value="Peptidase M1, alanyl aminopeptidase, C-terminal domain"/>
    <property type="match status" value="1"/>
</dbReference>
<dbReference type="AlphaFoldDB" id="A0A6J6BEN8"/>
<dbReference type="InterPro" id="IPR024601">
    <property type="entry name" value="Peptidase_M1_pepN_C"/>
</dbReference>
<dbReference type="Pfam" id="PF17900">
    <property type="entry name" value="Peptidase_M1_N"/>
    <property type="match status" value="1"/>
</dbReference>
<dbReference type="InterPro" id="IPR012779">
    <property type="entry name" value="Peptidase_M1_pepN"/>
</dbReference>
<dbReference type="Pfam" id="PF17432">
    <property type="entry name" value="DUF3458_C"/>
    <property type="match status" value="1"/>
</dbReference>
<feature type="domain" description="Aminopeptidase N-like N-terminal" evidence="4">
    <location>
        <begin position="112"/>
        <end position="185"/>
    </location>
</feature>
<dbReference type="SUPFAM" id="SSF63737">
    <property type="entry name" value="Leukotriene A4 hydrolase N-terminal domain"/>
    <property type="match status" value="1"/>
</dbReference>
<feature type="region of interest" description="Disordered" evidence="1">
    <location>
        <begin position="451"/>
        <end position="489"/>
    </location>
</feature>
<sequence>MNAPAATSAAAPSSWRVDHLELRLDLTADEVRVTCASHVRRTEGVPRGPLVLDGRSLTTHEVAVDGEPVALGADVLGERTLSLDLAGDAHVVRTVVSVRPGTIGDKGITSRPTLISTNCEPEGFRRITWSLDRPDQRATYDVTLVADRAAYPVLLANGDLVEQVVLGDGRHLARHVDPIPKPSYLFAVVAGDLETVSTTHTTRSGRSIELRIAAPRGLTAGAGFGLRTMAEVIAFDEAQGGIEHDLDVLTFVAIPGYPDATEYHGLMFFDASLLVVDPAGWTDDDLMLILANIAHEYGHHVRGNRVTVRSWGELAMKEGLTVLTAQNDVRRHVFGPVARVLDVADLRRLQYPEEVTIGAPVLRGEVGNPEQLYTRTTYLKGAEVFGMLRTLVGAAAWRSAFDAFVARHDLGVAGVDDVVTALRDERPDLGDDVDAVARWFGLAGRPALSIRSRHSGPDATAAGTTAAGTTAAGTTAAGTTAAGTTAAGTTEVRITRTDALTDDPPVAIPVRLGFRRTDGSPAPVEVDGVVGAEHLVVVRDRSHTVHLRADDLAIAPLLGFSAPVDLATDHTADDLAVLVAAEDDAFARWWAAQELMIRAVDASRAGDAAGLDRNVDLLAGALRRTIAGDVEPMLLAQLLAVPDEFVLGDRDTPIDVDGVAAGLDALRGRLGAALHDDLLGVLDRWSDDVVAGTAAGDIARRSLVEPCLALLLATGTEDAIATAEAQLRHADHTRAVRALAQLMHLHAVPSERVDGWVADTHARWAEAPKLLDRWLRAQSGGRRRDTIARVRSLRDGPLYDRHQRGRVMGLWFPFATRNRSVFHDPSGEGYRLFVDEVIELMPINAGVVIRLVGDLLQYQRFDDHRRALLRDELERMATAPGMPDFAVAIVRGLLSS</sequence>
<dbReference type="GO" id="GO:0008237">
    <property type="term" value="F:metallopeptidase activity"/>
    <property type="evidence" value="ECO:0007669"/>
    <property type="project" value="InterPro"/>
</dbReference>
<dbReference type="InterPro" id="IPR014782">
    <property type="entry name" value="Peptidase_M1_dom"/>
</dbReference>
<dbReference type="Gene3D" id="3.30.2010.30">
    <property type="match status" value="1"/>
</dbReference>
<dbReference type="InterPro" id="IPR027268">
    <property type="entry name" value="Peptidase_M4/M1_CTD_sf"/>
</dbReference>
<dbReference type="InterPro" id="IPR045357">
    <property type="entry name" value="Aminopeptidase_N-like_N"/>
</dbReference>
<dbReference type="GO" id="GO:0008270">
    <property type="term" value="F:zinc ion binding"/>
    <property type="evidence" value="ECO:0007669"/>
    <property type="project" value="InterPro"/>
</dbReference>
<organism evidence="5">
    <name type="scientific">freshwater metagenome</name>
    <dbReference type="NCBI Taxonomy" id="449393"/>
    <lineage>
        <taxon>unclassified sequences</taxon>
        <taxon>metagenomes</taxon>
        <taxon>ecological metagenomes</taxon>
    </lineage>
</organism>
<evidence type="ECO:0000259" key="4">
    <source>
        <dbReference type="Pfam" id="PF17900"/>
    </source>
</evidence>
<evidence type="ECO:0000256" key="1">
    <source>
        <dbReference type="SAM" id="MobiDB-lite"/>
    </source>
</evidence>
<dbReference type="InterPro" id="IPR037144">
    <property type="entry name" value="Peptidase_M1_pepN_C_sf"/>
</dbReference>
<dbReference type="PANTHER" id="PTHR46322:SF1">
    <property type="entry name" value="PUROMYCIN-SENSITIVE AMINOPEPTIDASE"/>
    <property type="match status" value="1"/>
</dbReference>
<protein>
    <submittedName>
        <fullName evidence="5">Unannotated protein</fullName>
    </submittedName>
</protein>
<accession>A0A6J6BEN8</accession>
<dbReference type="EMBL" id="CAEZSR010000002">
    <property type="protein sequence ID" value="CAB4537451.1"/>
    <property type="molecule type" value="Genomic_DNA"/>
</dbReference>
<feature type="domain" description="Peptidase M1 membrane alanine aminopeptidase" evidence="2">
    <location>
        <begin position="226"/>
        <end position="436"/>
    </location>
</feature>
<gene>
    <name evidence="5" type="ORF">UFOPK1493_00075</name>
</gene>
<evidence type="ECO:0000313" key="5">
    <source>
        <dbReference type="EMBL" id="CAB4537451.1"/>
    </source>
</evidence>
<dbReference type="Pfam" id="PF01433">
    <property type="entry name" value="Peptidase_M1"/>
    <property type="match status" value="1"/>
</dbReference>